<dbReference type="EMBL" id="JZIW01000001">
    <property type="protein sequence ID" value="KOO84527.1"/>
    <property type="molecule type" value="Genomic_DNA"/>
</dbReference>
<dbReference type="SUPFAM" id="SSF50891">
    <property type="entry name" value="Cyclophilin-like"/>
    <property type="match status" value="1"/>
</dbReference>
<dbReference type="AlphaFoldDB" id="A0AB34TNF9"/>
<sequence length="300" mass="32688">MPHRRRLALTALALSCLLPALASAATPYRSPQQILDASAASDWRTPDPANLLYMDLPAGRVIIELAPQFAPRHVANIQTFAHEHFWDSTSIYRSQDNFVVQFGDADADDAAKAKPFGSAARKLPAEFERASAGLKVSVLPDRDGWAAQTGFVDGFPVGQDPQAGKAWLAHCYGMLGAGRSNEEDSSIGAELYVVTGQSPRQLDRNITLVGRVLKGMELLSATPRGPAPMGFYTDPTLRTPIVSIRRASDVPGAERTPIQVLRTDSKTFADTVEARRNRVDDFYKRPAGHIDLCNIPVPVR</sequence>
<feature type="chain" id="PRO_5044276731" description="peptidylprolyl isomerase" evidence="4">
    <location>
        <begin position="25"/>
        <end position="300"/>
    </location>
</feature>
<dbReference type="RefSeq" id="WP_053462540.1">
    <property type="nucleotide sequence ID" value="NZ_JZIW01000001.1"/>
</dbReference>
<evidence type="ECO:0000256" key="2">
    <source>
        <dbReference type="ARBA" id="ARBA00023110"/>
    </source>
</evidence>
<evidence type="ECO:0000259" key="5">
    <source>
        <dbReference type="PROSITE" id="PS50072"/>
    </source>
</evidence>
<dbReference type="PROSITE" id="PS50072">
    <property type="entry name" value="CSA_PPIASE_2"/>
    <property type="match status" value="1"/>
</dbReference>
<organism evidence="6 7">
    <name type="scientific">Stenotrophomonas maltophilia</name>
    <name type="common">Pseudomonas maltophilia</name>
    <name type="synonym">Xanthomonas maltophilia</name>
    <dbReference type="NCBI Taxonomy" id="40324"/>
    <lineage>
        <taxon>Bacteria</taxon>
        <taxon>Pseudomonadati</taxon>
        <taxon>Pseudomonadota</taxon>
        <taxon>Gammaproteobacteria</taxon>
        <taxon>Lysobacterales</taxon>
        <taxon>Lysobacteraceae</taxon>
        <taxon>Stenotrophomonas</taxon>
        <taxon>Stenotrophomonas maltophilia group</taxon>
    </lineage>
</organism>
<proteinExistence type="predicted"/>
<dbReference type="InterPro" id="IPR029000">
    <property type="entry name" value="Cyclophilin-like_dom_sf"/>
</dbReference>
<keyword evidence="4" id="KW-0732">Signal</keyword>
<dbReference type="PANTHER" id="PTHR43246">
    <property type="entry name" value="PEPTIDYL-PROLYL CIS-TRANS ISOMERASE CYP38, CHLOROPLASTIC"/>
    <property type="match status" value="1"/>
</dbReference>
<evidence type="ECO:0000313" key="7">
    <source>
        <dbReference type="Proteomes" id="UP000037632"/>
    </source>
</evidence>
<dbReference type="EC" id="5.2.1.8" evidence="1"/>
<name>A0AB34TNF9_STEMA</name>
<dbReference type="Gene3D" id="2.40.100.10">
    <property type="entry name" value="Cyclophilin-like"/>
    <property type="match status" value="1"/>
</dbReference>
<evidence type="ECO:0000256" key="1">
    <source>
        <dbReference type="ARBA" id="ARBA00013194"/>
    </source>
</evidence>
<feature type="domain" description="PPIase cyclophilin-type" evidence="5">
    <location>
        <begin position="57"/>
        <end position="246"/>
    </location>
</feature>
<gene>
    <name evidence="6" type="ORF">VL23_15755</name>
</gene>
<keyword evidence="3 6" id="KW-0413">Isomerase</keyword>
<dbReference type="Proteomes" id="UP000037632">
    <property type="component" value="Unassembled WGS sequence"/>
</dbReference>
<dbReference type="GO" id="GO:0003755">
    <property type="term" value="F:peptidyl-prolyl cis-trans isomerase activity"/>
    <property type="evidence" value="ECO:0007669"/>
    <property type="project" value="UniProtKB-KW"/>
</dbReference>
<dbReference type="Pfam" id="PF00160">
    <property type="entry name" value="Pro_isomerase"/>
    <property type="match status" value="1"/>
</dbReference>
<dbReference type="InterPro" id="IPR044665">
    <property type="entry name" value="E_coli_cyclophilin_A-like"/>
</dbReference>
<comment type="caution">
    <text evidence="6">The sequence shown here is derived from an EMBL/GenBank/DDBJ whole genome shotgun (WGS) entry which is preliminary data.</text>
</comment>
<evidence type="ECO:0000256" key="4">
    <source>
        <dbReference type="SAM" id="SignalP"/>
    </source>
</evidence>
<feature type="signal peptide" evidence="4">
    <location>
        <begin position="1"/>
        <end position="24"/>
    </location>
</feature>
<evidence type="ECO:0000256" key="3">
    <source>
        <dbReference type="ARBA" id="ARBA00023235"/>
    </source>
</evidence>
<protein>
    <recommendedName>
        <fullName evidence="1">peptidylprolyl isomerase</fullName>
        <ecNumber evidence="1">5.2.1.8</ecNumber>
    </recommendedName>
</protein>
<dbReference type="InterPro" id="IPR002130">
    <property type="entry name" value="Cyclophilin-type_PPIase_dom"/>
</dbReference>
<evidence type="ECO:0000313" key="6">
    <source>
        <dbReference type="EMBL" id="KOO84527.1"/>
    </source>
</evidence>
<reference evidence="6 7" key="1">
    <citation type="journal article" date="2015" name="Antimicrob. Agents Chemother.">
        <title>Whole-Genome Sequencing Identifies Emergence of a Quinolone Resistance Mutation in a Case of Stenotrophomonas maltophilia Bacteremia.</title>
        <authorList>
            <person name="Pak T.R."/>
            <person name="Altman D.R."/>
            <person name="Attie O."/>
            <person name="Sebra R."/>
            <person name="Hamula C.L."/>
            <person name="Lewis M."/>
            <person name="Deikus G."/>
            <person name="Newman L.C."/>
            <person name="Fang G."/>
            <person name="Hand J."/>
            <person name="Papel G."/>
            <person name="Wallach F."/>
            <person name="Schadt E.E."/>
            <person name="Huprikar S."/>
            <person name="van Bakel H."/>
            <person name="Kasarskis A."/>
            <person name="Bashir A."/>
        </authorList>
    </citation>
    <scope>NUCLEOTIDE SEQUENCE [LARGE SCALE GENOMIC DNA]</scope>
    <source>
        <strain evidence="6 7">ISMMS6</strain>
    </source>
</reference>
<accession>A0AB34TNF9</accession>
<keyword evidence="2" id="KW-0697">Rotamase</keyword>